<protein>
    <submittedName>
        <fullName evidence="1">Putative odorant-binding protein a10</fullName>
    </submittedName>
</protein>
<dbReference type="EMBL" id="AJWK01005624">
    <property type="status" value="NOT_ANNOTATED_CDS"/>
    <property type="molecule type" value="Genomic_DNA"/>
</dbReference>
<accession>A0A1B0ESV9</accession>
<organism evidence="2 3">
    <name type="scientific">Lutzomyia longipalpis</name>
    <name type="common">Sand fly</name>
    <dbReference type="NCBI Taxonomy" id="7200"/>
    <lineage>
        <taxon>Eukaryota</taxon>
        <taxon>Metazoa</taxon>
        <taxon>Ecdysozoa</taxon>
        <taxon>Arthropoda</taxon>
        <taxon>Hexapoda</taxon>
        <taxon>Insecta</taxon>
        <taxon>Pterygota</taxon>
        <taxon>Neoptera</taxon>
        <taxon>Endopterygota</taxon>
        <taxon>Diptera</taxon>
        <taxon>Nematocera</taxon>
        <taxon>Psychodoidea</taxon>
        <taxon>Psychodidae</taxon>
        <taxon>Lutzomyia</taxon>
        <taxon>Lutzomyia</taxon>
    </lineage>
</organism>
<dbReference type="InterPro" id="IPR036682">
    <property type="entry name" value="OS_D_A10/PebIII_sf"/>
</dbReference>
<proteinExistence type="predicted"/>
<dbReference type="VEuPathDB" id="VectorBase:LLOJ001644"/>
<evidence type="ECO:0000313" key="1">
    <source>
        <dbReference type="EMBL" id="MBC1175015.1"/>
    </source>
</evidence>
<reference evidence="2" key="3">
    <citation type="submission" date="2020-05" db="UniProtKB">
        <authorList>
            <consortium name="EnsemblMetazoa"/>
        </authorList>
    </citation>
    <scope>IDENTIFICATION</scope>
    <source>
        <strain evidence="2">Jacobina</strain>
    </source>
</reference>
<dbReference type="EMBL" id="GITU01006312">
    <property type="protein sequence ID" value="MBC1175015.1"/>
    <property type="molecule type" value="Transcribed_RNA"/>
</dbReference>
<reference evidence="1" key="2">
    <citation type="journal article" date="2020" name="BMC">
        <title>Leishmania infection induces a limited differential gene expression in the sand fly midgut.</title>
        <authorList>
            <person name="Coutinho-Abreu I.V."/>
            <person name="Serafim T.D."/>
            <person name="Meneses C."/>
            <person name="Kamhawi S."/>
            <person name="Oliveira F."/>
            <person name="Valenzuela J.G."/>
        </authorList>
    </citation>
    <scope>NUCLEOTIDE SEQUENCE</scope>
    <source>
        <strain evidence="1">Jacobina</strain>
        <tissue evidence="1">Midgut</tissue>
    </source>
</reference>
<dbReference type="SUPFAM" id="SSF100910">
    <property type="entry name" value="Chemosensory protein Csp2"/>
    <property type="match status" value="1"/>
</dbReference>
<reference evidence="3" key="1">
    <citation type="submission" date="2012-05" db="EMBL/GenBank/DDBJ databases">
        <title>Whole Genome Assembly of Lutzomyia longipalpis.</title>
        <authorList>
            <person name="Richards S."/>
            <person name="Qu C."/>
            <person name="Dillon R."/>
            <person name="Worley K."/>
            <person name="Scherer S."/>
            <person name="Batterton M."/>
            <person name="Taylor A."/>
            <person name="Hawes A."/>
            <person name="Hernandez B."/>
            <person name="Kovar C."/>
            <person name="Mandapat C."/>
            <person name="Pham C."/>
            <person name="Qu C."/>
            <person name="Jing C."/>
            <person name="Bess C."/>
            <person name="Bandaranaike D."/>
            <person name="Ngo D."/>
            <person name="Ongeri F."/>
            <person name="Arias F."/>
            <person name="Lara F."/>
            <person name="Weissenberger G."/>
            <person name="Kamau G."/>
            <person name="Han H."/>
            <person name="Shen H."/>
            <person name="Dinh H."/>
            <person name="Khalil I."/>
            <person name="Jones J."/>
            <person name="Shafer J."/>
            <person name="Jayaseelan J."/>
            <person name="Quiroz J."/>
            <person name="Blankenburg K."/>
            <person name="Nguyen L."/>
            <person name="Jackson L."/>
            <person name="Francisco L."/>
            <person name="Tang L.-Y."/>
            <person name="Pu L.-L."/>
            <person name="Perales L."/>
            <person name="Lorensuhewa L."/>
            <person name="Munidasa M."/>
            <person name="Coyle M."/>
            <person name="Taylor M."/>
            <person name="Puazo M."/>
            <person name="Firestine M."/>
            <person name="Scheel M."/>
            <person name="Javaid M."/>
            <person name="Wang M."/>
            <person name="Li M."/>
            <person name="Tabassum N."/>
            <person name="Saada N."/>
            <person name="Osuji N."/>
            <person name="Aqrawi P."/>
            <person name="Fu Q."/>
            <person name="Thornton R."/>
            <person name="Raj R."/>
            <person name="Goodspeed R."/>
            <person name="Mata R."/>
            <person name="Najjar R."/>
            <person name="Gubbala S."/>
            <person name="Lee S."/>
            <person name="Denson S."/>
            <person name="Patil S."/>
            <person name="Macmil S."/>
            <person name="Qi S."/>
            <person name="Matskevitch T."/>
            <person name="Palculict T."/>
            <person name="Mathew T."/>
            <person name="Vee V."/>
            <person name="Velamala V."/>
            <person name="Korchina V."/>
            <person name="Cai W."/>
            <person name="Liu W."/>
            <person name="Dai W."/>
            <person name="Zou X."/>
            <person name="Zhu Y."/>
            <person name="Zhang Y."/>
            <person name="Wu Y.-Q."/>
            <person name="Xin Y."/>
            <person name="Nazarath L."/>
            <person name="Kovar C."/>
            <person name="Han Y."/>
            <person name="Muzny D."/>
            <person name="Gibbs R."/>
        </authorList>
    </citation>
    <scope>NUCLEOTIDE SEQUENCE [LARGE SCALE GENOMIC DNA]</scope>
    <source>
        <strain evidence="3">Jacobina</strain>
    </source>
</reference>
<dbReference type="VEuPathDB" id="VectorBase:LLONM1_000404"/>
<evidence type="ECO:0000313" key="2">
    <source>
        <dbReference type="EnsemblMetazoa" id="LLOJ001644-PA"/>
    </source>
</evidence>
<keyword evidence="3" id="KW-1185">Reference proteome</keyword>
<name>A0A1B0ESV9_LUTLO</name>
<dbReference type="AlphaFoldDB" id="A0A1B0ESV9"/>
<sequence>MERNIKGFRFQVYFAVVLFTLFLQMVFSASIASTRPPVSDEVIDKALQDKRYLMRQLKCAIGEAPCDPVGKRLKIYFFYV</sequence>
<dbReference type="EMBL" id="AJWK01005623">
    <property type="status" value="NOT_ANNOTATED_CDS"/>
    <property type="molecule type" value="Genomic_DNA"/>
</dbReference>
<dbReference type="Proteomes" id="UP000092461">
    <property type="component" value="Unassembled WGS sequence"/>
</dbReference>
<dbReference type="Gene3D" id="1.10.2080.10">
    <property type="entry name" value="Insect odorant-binding protein A10/Ejaculatory bulb-specific protein 3"/>
    <property type="match status" value="1"/>
</dbReference>
<evidence type="ECO:0000313" key="3">
    <source>
        <dbReference type="Proteomes" id="UP000092461"/>
    </source>
</evidence>
<dbReference type="EnsemblMetazoa" id="LLOJ001644-RA">
    <property type="protein sequence ID" value="LLOJ001644-PA"/>
    <property type="gene ID" value="LLOJ001644"/>
</dbReference>